<organism evidence="2 3">
    <name type="scientific">Phreatobacter aquaticus</name>
    <dbReference type="NCBI Taxonomy" id="2570229"/>
    <lineage>
        <taxon>Bacteria</taxon>
        <taxon>Pseudomonadati</taxon>
        <taxon>Pseudomonadota</taxon>
        <taxon>Alphaproteobacteria</taxon>
        <taxon>Hyphomicrobiales</taxon>
        <taxon>Phreatobacteraceae</taxon>
        <taxon>Phreatobacter</taxon>
    </lineage>
</organism>
<dbReference type="SUPFAM" id="SSF50346">
    <property type="entry name" value="PRC-barrel domain"/>
    <property type="match status" value="1"/>
</dbReference>
<feature type="domain" description="PRC-barrel" evidence="1">
    <location>
        <begin position="21"/>
        <end position="96"/>
    </location>
</feature>
<evidence type="ECO:0000313" key="3">
    <source>
        <dbReference type="Proteomes" id="UP000298588"/>
    </source>
</evidence>
<proteinExistence type="predicted"/>
<keyword evidence="3" id="KW-1185">Reference proteome</keyword>
<dbReference type="OrthoDB" id="8021018at2"/>
<evidence type="ECO:0000259" key="1">
    <source>
        <dbReference type="Pfam" id="PF05239"/>
    </source>
</evidence>
<dbReference type="Gene3D" id="2.30.30.240">
    <property type="entry name" value="PRC-barrel domain"/>
    <property type="match status" value="1"/>
</dbReference>
<dbReference type="Proteomes" id="UP000298588">
    <property type="component" value="Chromosome"/>
</dbReference>
<evidence type="ECO:0000313" key="2">
    <source>
        <dbReference type="EMBL" id="QCK85064.1"/>
    </source>
</evidence>
<name>A0A4D7QHY1_9HYPH</name>
<reference evidence="2 3" key="1">
    <citation type="submission" date="2019-04" db="EMBL/GenBank/DDBJ databases">
        <title>Phreatobacter aquaticus sp. nov.</title>
        <authorList>
            <person name="Choi A."/>
            <person name="Baek K."/>
        </authorList>
    </citation>
    <scope>NUCLEOTIDE SEQUENCE [LARGE SCALE GENOMIC DNA]</scope>
    <source>
        <strain evidence="2 3">NMCR1094</strain>
    </source>
</reference>
<dbReference type="EMBL" id="CP039865">
    <property type="protein sequence ID" value="QCK85064.1"/>
    <property type="molecule type" value="Genomic_DNA"/>
</dbReference>
<protein>
    <submittedName>
        <fullName evidence="2">PRC-barrel domain containing protein</fullName>
    </submittedName>
</protein>
<gene>
    <name evidence="2" type="ORF">E8L99_04355</name>
</gene>
<dbReference type="KEGG" id="paqt:E8L99_04355"/>
<dbReference type="RefSeq" id="WP_137098398.1">
    <property type="nucleotide sequence ID" value="NZ_CP039865.1"/>
</dbReference>
<dbReference type="InterPro" id="IPR027275">
    <property type="entry name" value="PRC-brl_dom"/>
</dbReference>
<dbReference type="PANTHER" id="PTHR36505:SF1">
    <property type="entry name" value="BLR1072 PROTEIN"/>
    <property type="match status" value="1"/>
</dbReference>
<sequence length="131" mass="14269">MHNQTTGTAGSATGSGHTTIIAADKVVGTEVYNSAGEHLGEIHDVILDKISGKVVYAVMSFGGFLGIGEQYHPLPWSTLKYDSERGGYVVPLTRERLENAPSYRADGEPDWSDRKYGKSVFDYYGAGPYMM</sequence>
<accession>A0A4D7QHY1</accession>
<dbReference type="Pfam" id="PF05239">
    <property type="entry name" value="PRC"/>
    <property type="match status" value="1"/>
</dbReference>
<dbReference type="AlphaFoldDB" id="A0A4D7QHY1"/>
<dbReference type="InterPro" id="IPR011033">
    <property type="entry name" value="PRC_barrel-like_sf"/>
</dbReference>
<dbReference type="PANTHER" id="PTHR36505">
    <property type="entry name" value="BLR1072 PROTEIN"/>
    <property type="match status" value="1"/>
</dbReference>